<name>A0ABQ0DSC6_9EUKA</name>
<keyword evidence="4" id="KW-1185">Reference proteome</keyword>
<feature type="chain" id="PRO_5045943657" evidence="2">
    <location>
        <begin position="16"/>
        <end position="211"/>
    </location>
</feature>
<keyword evidence="1" id="KW-0472">Membrane</keyword>
<evidence type="ECO:0000313" key="4">
    <source>
        <dbReference type="Proteomes" id="UP001628156"/>
    </source>
</evidence>
<keyword evidence="1" id="KW-1133">Transmembrane helix</keyword>
<feature type="transmembrane region" description="Helical" evidence="1">
    <location>
        <begin position="189"/>
        <end position="210"/>
    </location>
</feature>
<reference evidence="3 4" key="1">
    <citation type="journal article" date="2019" name="PLoS Negl. Trop. Dis.">
        <title>Whole genome sequencing of Entamoeba nuttalli reveals mammalian host-related molecular signatures and a novel octapeptide-repeat surface protein.</title>
        <authorList>
            <person name="Tanaka M."/>
            <person name="Makiuchi T."/>
            <person name="Komiyama T."/>
            <person name="Shiina T."/>
            <person name="Osaki K."/>
            <person name="Tachibana H."/>
        </authorList>
    </citation>
    <scope>NUCLEOTIDE SEQUENCE [LARGE SCALE GENOMIC DNA]</scope>
    <source>
        <strain evidence="3 4">P19-061405</strain>
    </source>
</reference>
<dbReference type="EMBL" id="BAAFRS010000261">
    <property type="protein sequence ID" value="GAB1225763.1"/>
    <property type="molecule type" value="Genomic_DNA"/>
</dbReference>
<accession>A0ABQ0DSC6</accession>
<protein>
    <submittedName>
        <fullName evidence="3">Uncharacterized protein</fullName>
    </submittedName>
</protein>
<proteinExistence type="predicted"/>
<organism evidence="3 4">
    <name type="scientific">Entamoeba nuttalli</name>
    <dbReference type="NCBI Taxonomy" id="412467"/>
    <lineage>
        <taxon>Eukaryota</taxon>
        <taxon>Amoebozoa</taxon>
        <taxon>Evosea</taxon>
        <taxon>Archamoebae</taxon>
        <taxon>Mastigamoebida</taxon>
        <taxon>Entamoebidae</taxon>
        <taxon>Entamoeba</taxon>
    </lineage>
</organism>
<evidence type="ECO:0000256" key="1">
    <source>
        <dbReference type="SAM" id="Phobius"/>
    </source>
</evidence>
<keyword evidence="2" id="KW-0732">Signal</keyword>
<sequence length="211" mass="23876">MNTALLLLFISFAFSKDLVSTFTKDEDGNTVTFTKFEFEKCYMTGALTSMYFTHDGDSVTCTTYLATNDCSGSVTASVTADLNDEKIKKLLCSGSGDDEQCSVEIKRSPRHTGFYSVVVDDSDCSHRDDTPRIYVTKRKYKCDNDGSYCRYKEEDNVMYIDKYPNDKMKDDERISHDKAWECDKCSVGIMYQCGAVSTFIVSALFIFALLF</sequence>
<keyword evidence="1" id="KW-0812">Transmembrane</keyword>
<comment type="caution">
    <text evidence="3">The sequence shown here is derived from an EMBL/GenBank/DDBJ whole genome shotgun (WGS) entry which is preliminary data.</text>
</comment>
<feature type="signal peptide" evidence="2">
    <location>
        <begin position="1"/>
        <end position="15"/>
    </location>
</feature>
<gene>
    <name evidence="3" type="ORF">ENUP19_0261G0009</name>
</gene>
<evidence type="ECO:0000256" key="2">
    <source>
        <dbReference type="SAM" id="SignalP"/>
    </source>
</evidence>
<dbReference type="Proteomes" id="UP001628156">
    <property type="component" value="Unassembled WGS sequence"/>
</dbReference>
<evidence type="ECO:0000313" key="3">
    <source>
        <dbReference type="EMBL" id="GAB1225763.1"/>
    </source>
</evidence>